<proteinExistence type="predicted"/>
<dbReference type="InterPro" id="IPR037187">
    <property type="entry name" value="DnaK_N"/>
</dbReference>
<keyword evidence="4" id="KW-1185">Reference proteome</keyword>
<dbReference type="NCBIfam" id="TIGR02890">
    <property type="entry name" value="bacill_yteA"/>
    <property type="match status" value="1"/>
</dbReference>
<name>A0A4Z0GUH7_9BACL</name>
<dbReference type="Proteomes" id="UP000298347">
    <property type="component" value="Unassembled WGS sequence"/>
</dbReference>
<dbReference type="AlphaFoldDB" id="A0A4Z0GUH7"/>
<dbReference type="PROSITE" id="PS51128">
    <property type="entry name" value="ZF_DKSA_2"/>
    <property type="match status" value="1"/>
</dbReference>
<dbReference type="PANTHER" id="PTHR33823">
    <property type="entry name" value="RNA POLYMERASE-BINDING TRANSCRIPTION FACTOR DKSA-RELATED"/>
    <property type="match status" value="1"/>
</dbReference>
<evidence type="ECO:0000313" key="3">
    <source>
        <dbReference type="EMBL" id="TGB00217.1"/>
    </source>
</evidence>
<dbReference type="RefSeq" id="WP_135346863.1">
    <property type="nucleotide sequence ID" value="NZ_SRJD01000001.1"/>
</dbReference>
<feature type="zinc finger region" description="dksA C4-type" evidence="1">
    <location>
        <begin position="92"/>
        <end position="116"/>
    </location>
</feature>
<dbReference type="SUPFAM" id="SSF109635">
    <property type="entry name" value="DnaK suppressor protein DksA, alpha-hairpin domain"/>
    <property type="match status" value="1"/>
</dbReference>
<reference evidence="3 4" key="1">
    <citation type="journal article" date="2015" name="Int. J. Syst. Evol. Microbiol.">
        <title>Sporolactobacillus shoreae sp. nov. and Sporolactobacillus spathodeae sp. nov., two spore-forming lactic acid bacteria isolated from tree barks in Thailand.</title>
        <authorList>
            <person name="Thamacharoensuk T."/>
            <person name="Kitahara M."/>
            <person name="Ohkuma M."/>
            <person name="Thongchul N."/>
            <person name="Tanasupawat S."/>
        </authorList>
    </citation>
    <scope>NUCLEOTIDE SEQUENCE [LARGE SCALE GENOMIC DNA]</scope>
    <source>
        <strain evidence="3 4">BK92</strain>
    </source>
</reference>
<feature type="region of interest" description="Disordered" evidence="2">
    <location>
        <begin position="28"/>
        <end position="50"/>
    </location>
</feature>
<comment type="caution">
    <text evidence="3">The sequence shown here is derived from an EMBL/GenBank/DDBJ whole genome shotgun (WGS) entry which is preliminary data.</text>
</comment>
<dbReference type="PANTHER" id="PTHR33823:SF4">
    <property type="entry name" value="GENERAL STRESS PROTEIN 16O"/>
    <property type="match status" value="1"/>
</dbReference>
<evidence type="ECO:0000313" key="4">
    <source>
        <dbReference type="Proteomes" id="UP000298347"/>
    </source>
</evidence>
<gene>
    <name evidence="3" type="ORF">E4665_00640</name>
</gene>
<organism evidence="3 4">
    <name type="scientific">Sporolactobacillus shoreae</name>
    <dbReference type="NCBI Taxonomy" id="1465501"/>
    <lineage>
        <taxon>Bacteria</taxon>
        <taxon>Bacillati</taxon>
        <taxon>Bacillota</taxon>
        <taxon>Bacilli</taxon>
        <taxon>Bacillales</taxon>
        <taxon>Sporolactobacillaceae</taxon>
        <taxon>Sporolactobacillus</taxon>
    </lineage>
</organism>
<protein>
    <submittedName>
        <fullName evidence="3">Uncharacterized protein</fullName>
    </submittedName>
</protein>
<dbReference type="InterPro" id="IPR014240">
    <property type="entry name" value="YteA"/>
</dbReference>
<sequence length="228" mass="26376">MFGHRKIKKRLMKRKVLLENKLMHDMETAEDQGSVSDIASGELSAYDNHPADSATQLYEREKDLAFDKKERDELKDIQDALRKLENGTYGIDEKTGKKIPRARLNALPTARTAVNDAPPKHSYKVRPVEESVIDDLGGPDLFRDEDSGFDEQNAYELVSRYNDQKMIYENAPYQDYDERTGYVEDLEGFAATDIDGYTGDDQIQILKNRNFEHWRHNQEIDETDPVER</sequence>
<evidence type="ECO:0000256" key="1">
    <source>
        <dbReference type="PROSITE-ProRule" id="PRU00510"/>
    </source>
</evidence>
<accession>A0A4Z0GUH7</accession>
<dbReference type="Gene3D" id="1.20.120.910">
    <property type="entry name" value="DksA, coiled-coil domain"/>
    <property type="match status" value="1"/>
</dbReference>
<dbReference type="OrthoDB" id="9811543at2"/>
<evidence type="ECO:0000256" key="2">
    <source>
        <dbReference type="SAM" id="MobiDB-lite"/>
    </source>
</evidence>
<dbReference type="EMBL" id="SRJD01000001">
    <property type="protein sequence ID" value="TGB00217.1"/>
    <property type="molecule type" value="Genomic_DNA"/>
</dbReference>